<proteinExistence type="predicted"/>
<organism evidence="1 2">
    <name type="scientific">candidate division WWE3 bacterium GW2011_GWC1_41_7</name>
    <dbReference type="NCBI Taxonomy" id="1619119"/>
    <lineage>
        <taxon>Bacteria</taxon>
        <taxon>Katanobacteria</taxon>
    </lineage>
</organism>
<dbReference type="Proteomes" id="UP000034507">
    <property type="component" value="Unassembled WGS sequence"/>
</dbReference>
<gene>
    <name evidence="1" type="ORF">UU77_C0038G0009</name>
</gene>
<accession>A0A0G0X412</accession>
<evidence type="ECO:0000313" key="1">
    <source>
        <dbReference type="EMBL" id="KKS19789.1"/>
    </source>
</evidence>
<dbReference type="EMBL" id="LCBX01000038">
    <property type="protein sequence ID" value="KKS19789.1"/>
    <property type="molecule type" value="Genomic_DNA"/>
</dbReference>
<evidence type="ECO:0000313" key="2">
    <source>
        <dbReference type="Proteomes" id="UP000034507"/>
    </source>
</evidence>
<feature type="non-terminal residue" evidence="1">
    <location>
        <position position="101"/>
    </location>
</feature>
<comment type="caution">
    <text evidence="1">The sequence shown here is derived from an EMBL/GenBank/DDBJ whole genome shotgun (WGS) entry which is preliminary data.</text>
</comment>
<sequence length="101" mass="11326">MKIEVLDLKVDLITKTEVVNLIKEKIKTGKFFHVVTAYSEFFVAALRDQEFKKIVSEANLVVPDGVGPLAAINFKASLKQKDSIFIKFLKGLKTGWHVFSG</sequence>
<name>A0A0G0X412_UNCKA</name>
<dbReference type="AlphaFoldDB" id="A0A0G0X412"/>
<reference evidence="1 2" key="1">
    <citation type="journal article" date="2015" name="Nature">
        <title>rRNA introns, odd ribosomes, and small enigmatic genomes across a large radiation of phyla.</title>
        <authorList>
            <person name="Brown C.T."/>
            <person name="Hug L.A."/>
            <person name="Thomas B.C."/>
            <person name="Sharon I."/>
            <person name="Castelle C.J."/>
            <person name="Singh A."/>
            <person name="Wilkins M.J."/>
            <person name="Williams K.H."/>
            <person name="Banfield J.F."/>
        </authorList>
    </citation>
    <scope>NUCLEOTIDE SEQUENCE [LARGE SCALE GENOMIC DNA]</scope>
</reference>
<protein>
    <submittedName>
        <fullName evidence="1">Uncharacterized protein</fullName>
    </submittedName>
</protein>